<reference evidence="3 4" key="1">
    <citation type="submission" date="2017-05" db="EMBL/GenBank/DDBJ databases">
        <authorList>
            <person name="Varghese N."/>
            <person name="Submissions S."/>
        </authorList>
    </citation>
    <scope>NUCLEOTIDE SEQUENCE [LARGE SCALE GENOMIC DNA]</scope>
    <source>
        <strain evidence="3 4">DSM 25457</strain>
    </source>
</reference>
<comment type="caution">
    <text evidence="3">The sequence shown here is derived from an EMBL/GenBank/DDBJ whole genome shotgun (WGS) entry which is preliminary data.</text>
</comment>
<dbReference type="RefSeq" id="WP_283432243.1">
    <property type="nucleotide sequence ID" value="NZ_FXUG01000004.1"/>
</dbReference>
<dbReference type="Pfam" id="PF05990">
    <property type="entry name" value="DUF900"/>
    <property type="match status" value="1"/>
</dbReference>
<dbReference type="EMBL" id="FXUG01000004">
    <property type="protein sequence ID" value="SMP53076.1"/>
    <property type="molecule type" value="Genomic_DNA"/>
</dbReference>
<dbReference type="InterPro" id="IPR029058">
    <property type="entry name" value="AB_hydrolase_fold"/>
</dbReference>
<accession>A0ABY1Q2A6</accession>
<name>A0ABY1Q2A6_9BACT</name>
<keyword evidence="2" id="KW-0472">Membrane</keyword>
<keyword evidence="2" id="KW-1133">Transmembrane helix</keyword>
<protein>
    <submittedName>
        <fullName evidence="3">Uncharacterized protein</fullName>
    </submittedName>
</protein>
<keyword evidence="2" id="KW-0812">Transmembrane</keyword>
<dbReference type="Proteomes" id="UP001158067">
    <property type="component" value="Unassembled WGS sequence"/>
</dbReference>
<evidence type="ECO:0000256" key="1">
    <source>
        <dbReference type="SAM" id="MobiDB-lite"/>
    </source>
</evidence>
<feature type="transmembrane region" description="Helical" evidence="2">
    <location>
        <begin position="12"/>
        <end position="35"/>
    </location>
</feature>
<organism evidence="3 4">
    <name type="scientific">Neorhodopirellula lusitana</name>
    <dbReference type="NCBI Taxonomy" id="445327"/>
    <lineage>
        <taxon>Bacteria</taxon>
        <taxon>Pseudomonadati</taxon>
        <taxon>Planctomycetota</taxon>
        <taxon>Planctomycetia</taxon>
        <taxon>Pirellulales</taxon>
        <taxon>Pirellulaceae</taxon>
        <taxon>Neorhodopirellula</taxon>
    </lineage>
</organism>
<dbReference type="InterPro" id="IPR010297">
    <property type="entry name" value="DUF900_hydrolase"/>
</dbReference>
<dbReference type="SUPFAM" id="SSF53474">
    <property type="entry name" value="alpha/beta-Hydrolases"/>
    <property type="match status" value="1"/>
</dbReference>
<evidence type="ECO:0000256" key="2">
    <source>
        <dbReference type="SAM" id="Phobius"/>
    </source>
</evidence>
<proteinExistence type="predicted"/>
<keyword evidence="4" id="KW-1185">Reference proteome</keyword>
<evidence type="ECO:0000313" key="3">
    <source>
        <dbReference type="EMBL" id="SMP53076.1"/>
    </source>
</evidence>
<feature type="region of interest" description="Disordered" evidence="1">
    <location>
        <begin position="54"/>
        <end position="89"/>
    </location>
</feature>
<gene>
    <name evidence="3" type="ORF">SAMN06265222_10450</name>
</gene>
<evidence type="ECO:0000313" key="4">
    <source>
        <dbReference type="Proteomes" id="UP001158067"/>
    </source>
</evidence>
<sequence>MKQLPNDELAGLCVNPCFMVMAALLSAIALGGTAIHAEPSVSFAENESASLLPTSSTLLQKPSTEKVRSGSTGLELARPSSLVGSTMPASNSMSAGSIQSADAIGAMFPKPASLSAEVQGDRLWLLSTRHMTSAACRANLRNPNFQFNRLDRCGRRSSSDLGDYLSTMTTDRPRIIYIHGNRRDAPTAISQGLWVYRQIASRRPNNQPFDWVIWSWPSDAESVLISDARKKAQKTDAQGLYVAWLLTQHHAHAQPTSLIGFSFGARVVSGSLHALAGGTVGRRSLDQPAITGANFDVGLLAPAVDNTWMSSCGQHRYANQNINEMVMLYNKRDIALKYFRFISGNSNAKALGCTGPRYMAPRHDGTRLPIRARDCASTVGNHHSEQQYYKNSCYAGREMASLISSSLIVH</sequence>